<accession>A0A9N9KP88</accession>
<keyword evidence="2" id="KW-1185">Reference proteome</keyword>
<proteinExistence type="predicted"/>
<evidence type="ECO:0000313" key="2">
    <source>
        <dbReference type="Proteomes" id="UP000696280"/>
    </source>
</evidence>
<protein>
    <submittedName>
        <fullName evidence="1">Uncharacterized protein</fullName>
    </submittedName>
</protein>
<dbReference type="EMBL" id="CAJVRL010000043">
    <property type="protein sequence ID" value="CAG8951505.1"/>
    <property type="molecule type" value="Genomic_DNA"/>
</dbReference>
<gene>
    <name evidence="1" type="ORF">HYFRA_00007421</name>
</gene>
<reference evidence="1" key="1">
    <citation type="submission" date="2021-07" db="EMBL/GenBank/DDBJ databases">
        <authorList>
            <person name="Durling M."/>
        </authorList>
    </citation>
    <scope>NUCLEOTIDE SEQUENCE</scope>
</reference>
<organism evidence="1 2">
    <name type="scientific">Hymenoscyphus fraxineus</name>
    <dbReference type="NCBI Taxonomy" id="746836"/>
    <lineage>
        <taxon>Eukaryota</taxon>
        <taxon>Fungi</taxon>
        <taxon>Dikarya</taxon>
        <taxon>Ascomycota</taxon>
        <taxon>Pezizomycotina</taxon>
        <taxon>Leotiomycetes</taxon>
        <taxon>Helotiales</taxon>
        <taxon>Helotiaceae</taxon>
        <taxon>Hymenoscyphus</taxon>
    </lineage>
</organism>
<evidence type="ECO:0000313" key="1">
    <source>
        <dbReference type="EMBL" id="CAG8951505.1"/>
    </source>
</evidence>
<name>A0A9N9KP88_9HELO</name>
<dbReference type="Proteomes" id="UP000696280">
    <property type="component" value="Unassembled WGS sequence"/>
</dbReference>
<comment type="caution">
    <text evidence="1">The sequence shown here is derived from an EMBL/GenBank/DDBJ whole genome shotgun (WGS) entry which is preliminary data.</text>
</comment>
<sequence>MGRDNNLKFEVDDVEDKWVYAHKFDFIHGRLTREMGAWFRRDMEVGVEGILMGLFTRVLRMGRDEVGILVEELNREIRDDGLLAFQPL</sequence>
<dbReference type="AlphaFoldDB" id="A0A9N9KP88"/>